<protein>
    <recommendedName>
        <fullName evidence="1">G domain-containing protein</fullName>
    </recommendedName>
</protein>
<dbReference type="InterPro" id="IPR027417">
    <property type="entry name" value="P-loop_NTPase"/>
</dbReference>
<name>A0A6I0F0E4_9FIRM</name>
<dbReference type="Pfam" id="PF01926">
    <property type="entry name" value="MMR_HSR1"/>
    <property type="match status" value="1"/>
</dbReference>
<dbReference type="InterPro" id="IPR006073">
    <property type="entry name" value="GTP-bd"/>
</dbReference>
<accession>A0A6I0F0E4</accession>
<comment type="caution">
    <text evidence="2">The sequence shown here is derived from an EMBL/GenBank/DDBJ whole genome shotgun (WGS) entry which is preliminary data.</text>
</comment>
<sequence length="206" mass="23281">MDGDNMKHCLIVGKPNVGKTSFFLNFASYLGVYTCKLTFRDNRGEIIQKEYLIDIAKKNLISSSPFKTMDIIEINLSVPVYKGMQSFVLLDSSGLIDGTSDSHDIRSSMTATIKALQNTDMVLHMMDASSIFSKEINSISLIDDQINKYCRCKSLYCILASKMDKEESERGYQLLKNKYPTSYIIPVSSVSERGFKEVKFFVGRNL</sequence>
<dbReference type="AlphaFoldDB" id="A0A6I0F0E4"/>
<dbReference type="GO" id="GO:0005525">
    <property type="term" value="F:GTP binding"/>
    <property type="evidence" value="ECO:0007669"/>
    <property type="project" value="InterPro"/>
</dbReference>
<dbReference type="RefSeq" id="WP_151861507.1">
    <property type="nucleotide sequence ID" value="NZ_WBZC01000036.1"/>
</dbReference>
<proteinExistence type="predicted"/>
<dbReference type="EMBL" id="WBZC01000036">
    <property type="protein sequence ID" value="KAB3534035.1"/>
    <property type="molecule type" value="Genomic_DNA"/>
</dbReference>
<gene>
    <name evidence="2" type="ORF">F8154_10170</name>
</gene>
<keyword evidence="3" id="KW-1185">Reference proteome</keyword>
<dbReference type="OrthoDB" id="2374147at2"/>
<evidence type="ECO:0000313" key="3">
    <source>
        <dbReference type="Proteomes" id="UP000432715"/>
    </source>
</evidence>
<dbReference type="Proteomes" id="UP000432715">
    <property type="component" value="Unassembled WGS sequence"/>
</dbReference>
<evidence type="ECO:0000259" key="1">
    <source>
        <dbReference type="Pfam" id="PF01926"/>
    </source>
</evidence>
<dbReference type="SUPFAM" id="SSF52540">
    <property type="entry name" value="P-loop containing nucleoside triphosphate hydrolases"/>
    <property type="match status" value="1"/>
</dbReference>
<feature type="domain" description="G" evidence="1">
    <location>
        <begin position="57"/>
        <end position="150"/>
    </location>
</feature>
<organism evidence="2 3">
    <name type="scientific">Alkaliphilus pronyensis</name>
    <dbReference type="NCBI Taxonomy" id="1482732"/>
    <lineage>
        <taxon>Bacteria</taxon>
        <taxon>Bacillati</taxon>
        <taxon>Bacillota</taxon>
        <taxon>Clostridia</taxon>
        <taxon>Peptostreptococcales</taxon>
        <taxon>Natronincolaceae</taxon>
        <taxon>Alkaliphilus</taxon>
    </lineage>
</organism>
<evidence type="ECO:0000313" key="2">
    <source>
        <dbReference type="EMBL" id="KAB3534035.1"/>
    </source>
</evidence>
<reference evidence="2 3" key="1">
    <citation type="submission" date="2019-10" db="EMBL/GenBank/DDBJ databases">
        <title>Alkaliphilus serpentinus sp. nov. and Alkaliphilus pronyensis sp. nov., two novel anaerobic alkaliphilic species isolated from the serpentinized-hosted hydrothermal field of the Prony Bay (New Caledonia).</title>
        <authorList>
            <person name="Postec A."/>
        </authorList>
    </citation>
    <scope>NUCLEOTIDE SEQUENCE [LARGE SCALE GENOMIC DNA]</scope>
    <source>
        <strain evidence="2 3">LacV</strain>
    </source>
</reference>
<dbReference type="Gene3D" id="3.40.50.300">
    <property type="entry name" value="P-loop containing nucleotide triphosphate hydrolases"/>
    <property type="match status" value="1"/>
</dbReference>